<sequence>MAAQVALKRQQAAEDAIALGLRVMTGDADQNSAYLPAGPVWGVLDPTRTATAVAPGDRERNGGVGDEIADVSQLATTSHNNVLHQRLDSYDDNSSETSQEDSRCPSNCEKVKEENEQSTPTAGNSPTENSPTIPYHQPISNAGDIRTQANDAPIHAVQNKSNRPDSLDVLSRLFPAHRPEVLELILVQGCRGDLVKAIEYLLSFQQKSGAVDSPKFVFPTPPPTTFSDSPFFKNADVSIGNSAVAAGLLTPTFGNLQFPIAYRAAPVASLASLIRTPPASAYDQQQWLSRSLHQNYANQGFLANRSMTYPPPQQSLHIGFNVLDLLKNEDRKKRDRSPSTVNDESSKSAE</sequence>
<protein>
    <submittedName>
        <fullName evidence="5">DMA domain-containing protein</fullName>
    </submittedName>
</protein>
<dbReference type="GO" id="GO:0000978">
    <property type="term" value="F:RNA polymerase II cis-regulatory region sequence-specific DNA binding"/>
    <property type="evidence" value="ECO:0007669"/>
    <property type="project" value="TreeGrafter"/>
</dbReference>
<evidence type="ECO:0000256" key="1">
    <source>
        <dbReference type="ARBA" id="ARBA00006834"/>
    </source>
</evidence>
<comment type="similarity">
    <text evidence="1">Belongs to the DMRT family.</text>
</comment>
<dbReference type="GO" id="GO:0005634">
    <property type="term" value="C:nucleus"/>
    <property type="evidence" value="ECO:0007669"/>
    <property type="project" value="InterPro"/>
</dbReference>
<dbReference type="InterPro" id="IPR005173">
    <property type="entry name" value="DMA"/>
</dbReference>
<dbReference type="CDD" id="cd14370">
    <property type="entry name" value="CUE_DMA"/>
    <property type="match status" value="1"/>
</dbReference>
<keyword evidence="4" id="KW-1185">Reference proteome</keyword>
<feature type="region of interest" description="Disordered" evidence="2">
    <location>
        <begin position="84"/>
        <end position="143"/>
    </location>
</feature>
<reference evidence="5" key="1">
    <citation type="submission" date="2022-11" db="UniProtKB">
        <authorList>
            <consortium name="WormBaseParasite"/>
        </authorList>
    </citation>
    <scope>IDENTIFICATION</scope>
</reference>
<dbReference type="WBParaSite" id="nRc.2.0.1.t24178-RA">
    <property type="protein sequence ID" value="nRc.2.0.1.t24178-RA"/>
    <property type="gene ID" value="nRc.2.0.1.g24178"/>
</dbReference>
<accession>A0A915JCE6</accession>
<dbReference type="GO" id="GO:0007548">
    <property type="term" value="P:sex differentiation"/>
    <property type="evidence" value="ECO:0007669"/>
    <property type="project" value="TreeGrafter"/>
</dbReference>
<dbReference type="PANTHER" id="PTHR12322:SF53">
    <property type="entry name" value="DOUBLESEX-MAB RELATED 11E"/>
    <property type="match status" value="1"/>
</dbReference>
<evidence type="ECO:0000259" key="3">
    <source>
        <dbReference type="Pfam" id="PF03474"/>
    </source>
</evidence>
<evidence type="ECO:0000313" key="5">
    <source>
        <dbReference type="WBParaSite" id="nRc.2.0.1.t24178-RA"/>
    </source>
</evidence>
<name>A0A915JCE6_ROMCU</name>
<organism evidence="4 5">
    <name type="scientific">Romanomermis culicivorax</name>
    <name type="common">Nematode worm</name>
    <dbReference type="NCBI Taxonomy" id="13658"/>
    <lineage>
        <taxon>Eukaryota</taxon>
        <taxon>Metazoa</taxon>
        <taxon>Ecdysozoa</taxon>
        <taxon>Nematoda</taxon>
        <taxon>Enoplea</taxon>
        <taxon>Dorylaimia</taxon>
        <taxon>Mermithida</taxon>
        <taxon>Mermithoidea</taxon>
        <taxon>Mermithidae</taxon>
        <taxon>Romanomermis</taxon>
    </lineage>
</organism>
<dbReference type="Proteomes" id="UP000887565">
    <property type="component" value="Unplaced"/>
</dbReference>
<dbReference type="InterPro" id="IPR026607">
    <property type="entry name" value="DMRT"/>
</dbReference>
<evidence type="ECO:0000256" key="2">
    <source>
        <dbReference type="SAM" id="MobiDB-lite"/>
    </source>
</evidence>
<evidence type="ECO:0000313" key="4">
    <source>
        <dbReference type="Proteomes" id="UP000887565"/>
    </source>
</evidence>
<dbReference type="Pfam" id="PF03474">
    <property type="entry name" value="DMA"/>
    <property type="match status" value="1"/>
</dbReference>
<proteinExistence type="inferred from homology"/>
<feature type="compositionally biased region" description="Polar residues" evidence="2">
    <location>
        <begin position="117"/>
        <end position="132"/>
    </location>
</feature>
<feature type="region of interest" description="Disordered" evidence="2">
    <location>
        <begin position="329"/>
        <end position="350"/>
    </location>
</feature>
<dbReference type="GO" id="GO:0000981">
    <property type="term" value="F:DNA-binding transcription factor activity, RNA polymerase II-specific"/>
    <property type="evidence" value="ECO:0007669"/>
    <property type="project" value="TreeGrafter"/>
</dbReference>
<dbReference type="AlphaFoldDB" id="A0A915JCE6"/>
<dbReference type="PANTHER" id="PTHR12322">
    <property type="entry name" value="DOUBLESEX AND MAB-3 RELATED TRANSCRIPTION FACTOR DMRT"/>
    <property type="match status" value="1"/>
</dbReference>
<feature type="domain" description="DMA" evidence="3">
    <location>
        <begin position="166"/>
        <end position="200"/>
    </location>
</feature>